<dbReference type="SMART" id="SM00758">
    <property type="entry name" value="PA14"/>
    <property type="match status" value="1"/>
</dbReference>
<dbReference type="Gene3D" id="3.90.182.10">
    <property type="entry name" value="Toxin - Anthrax Protective Antigen,domain 1"/>
    <property type="match status" value="1"/>
</dbReference>
<dbReference type="AlphaFoldDB" id="A0A9D2BPE3"/>
<dbReference type="GO" id="GO:0005737">
    <property type="term" value="C:cytoplasm"/>
    <property type="evidence" value="ECO:0007669"/>
    <property type="project" value="TreeGrafter"/>
</dbReference>
<reference evidence="2" key="1">
    <citation type="journal article" date="2021" name="PeerJ">
        <title>Extensive microbial diversity within the chicken gut microbiome revealed by metagenomics and culture.</title>
        <authorList>
            <person name="Gilroy R."/>
            <person name="Ravi A."/>
            <person name="Getino M."/>
            <person name="Pursley I."/>
            <person name="Horton D.L."/>
            <person name="Alikhan N.F."/>
            <person name="Baker D."/>
            <person name="Gharbi K."/>
            <person name="Hall N."/>
            <person name="Watson M."/>
            <person name="Adriaenssens E.M."/>
            <person name="Foster-Nyarko E."/>
            <person name="Jarju S."/>
            <person name="Secka A."/>
            <person name="Antonio M."/>
            <person name="Oren A."/>
            <person name="Chaudhuri R.R."/>
            <person name="La Ragione R."/>
            <person name="Hildebrand F."/>
            <person name="Pallen M.J."/>
        </authorList>
    </citation>
    <scope>NUCLEOTIDE SEQUENCE</scope>
    <source>
        <strain evidence="2">ChiHecec2B26-12326</strain>
    </source>
</reference>
<dbReference type="InterPro" id="IPR011658">
    <property type="entry name" value="PA14_dom"/>
</dbReference>
<protein>
    <submittedName>
        <fullName evidence="2">Metallophosphoesterase</fullName>
    </submittedName>
</protein>
<proteinExistence type="predicted"/>
<name>A0A9D2BPE3_9BACT</name>
<evidence type="ECO:0000259" key="1">
    <source>
        <dbReference type="PROSITE" id="PS51820"/>
    </source>
</evidence>
<dbReference type="InterPro" id="IPR029052">
    <property type="entry name" value="Metallo-depent_PP-like"/>
</dbReference>
<dbReference type="InterPro" id="IPR037524">
    <property type="entry name" value="PA14/GLEYA"/>
</dbReference>
<dbReference type="Gene3D" id="3.60.21.10">
    <property type="match status" value="1"/>
</dbReference>
<comment type="caution">
    <text evidence="2">The sequence shown here is derived from an EMBL/GenBank/DDBJ whole genome shotgun (WGS) entry which is preliminary data.</text>
</comment>
<dbReference type="EMBL" id="DXEN01000001">
    <property type="protein sequence ID" value="HIX85001.1"/>
    <property type="molecule type" value="Genomic_DNA"/>
</dbReference>
<dbReference type="Pfam" id="PF00149">
    <property type="entry name" value="Metallophos"/>
    <property type="match status" value="1"/>
</dbReference>
<dbReference type="Pfam" id="PF07691">
    <property type="entry name" value="PA14"/>
    <property type="match status" value="1"/>
</dbReference>
<dbReference type="PROSITE" id="PS51820">
    <property type="entry name" value="PA14"/>
    <property type="match status" value="1"/>
</dbReference>
<dbReference type="SUPFAM" id="SSF56988">
    <property type="entry name" value="Anthrax protective antigen"/>
    <property type="match status" value="1"/>
</dbReference>
<dbReference type="PANTHER" id="PTHR32440:SF11">
    <property type="entry name" value="METALLOPHOSPHOESTERASE DOMAIN-CONTAINING PROTEIN"/>
    <property type="match status" value="1"/>
</dbReference>
<dbReference type="PANTHER" id="PTHR32440">
    <property type="entry name" value="PHOSPHATASE DCR2-RELATED-RELATED"/>
    <property type="match status" value="1"/>
</dbReference>
<dbReference type="Proteomes" id="UP000823847">
    <property type="component" value="Unassembled WGS sequence"/>
</dbReference>
<organism evidence="2 3">
    <name type="scientific">Candidatus Parabacteroides intestinigallinarum</name>
    <dbReference type="NCBI Taxonomy" id="2838722"/>
    <lineage>
        <taxon>Bacteria</taxon>
        <taxon>Pseudomonadati</taxon>
        <taxon>Bacteroidota</taxon>
        <taxon>Bacteroidia</taxon>
        <taxon>Bacteroidales</taxon>
        <taxon>Tannerellaceae</taxon>
        <taxon>Parabacteroides</taxon>
    </lineage>
</organism>
<evidence type="ECO:0000313" key="2">
    <source>
        <dbReference type="EMBL" id="HIX85001.1"/>
    </source>
</evidence>
<evidence type="ECO:0000313" key="3">
    <source>
        <dbReference type="Proteomes" id="UP000823847"/>
    </source>
</evidence>
<dbReference type="CDD" id="cd07383">
    <property type="entry name" value="MPP_Dcr2"/>
    <property type="match status" value="1"/>
</dbReference>
<dbReference type="InterPro" id="IPR004843">
    <property type="entry name" value="Calcineurin-like_PHP"/>
</dbReference>
<accession>A0A9D2BPE3</accession>
<sequence length="482" mass="54221">MRKMTRWVCALVCCCVPFILEAEERLSFKNGKFKIAQITDVHWDQGSPNCERTIASLRAVFEAERPDMAMLTGDIVTAKPGVEGWQSIIRFLEEERMPFAVMMGNHDAEVVPKSEIYALLERSPYFVGAKGPDDIQGAGNCVLPVYDAKGDKPAALLYCLDSNDYPAVMKDYGTYDWIHFNQIEWYRERSAHYTRENGGKPLPALAFFHIPLPEYKEIAETDIALGRKEEGIASPDINTGFFASTLEMGDVMGSFVGHDHANDYIALLFGKALAFGRVSGWDAYGDFERGARIIELYEGKFQFDSWIRTPSGKEDTFYYPSGLSSKDEKSMTYLPAQQVEPKKKGVAYTYYEGKFKHTDHIASGKKVKEGVMPAISIEEAPAEDHFAYEFRTLIRIPERGVYRFYTFSDDGSQLLIDGQTVVDNNGSHSAAPAKGKVALEAGFHELKVLYFEDYMGQKLEIGVASRAIPESPLPTDWFYLPE</sequence>
<gene>
    <name evidence="2" type="ORF">H9848_00060</name>
</gene>
<reference evidence="2" key="2">
    <citation type="submission" date="2021-04" db="EMBL/GenBank/DDBJ databases">
        <authorList>
            <person name="Gilroy R."/>
        </authorList>
    </citation>
    <scope>NUCLEOTIDE SEQUENCE</scope>
    <source>
        <strain evidence="2">ChiHecec2B26-12326</strain>
    </source>
</reference>
<dbReference type="GO" id="GO:0016788">
    <property type="term" value="F:hydrolase activity, acting on ester bonds"/>
    <property type="evidence" value="ECO:0007669"/>
    <property type="project" value="TreeGrafter"/>
</dbReference>
<feature type="domain" description="PA14" evidence="1">
    <location>
        <begin position="341"/>
        <end position="477"/>
    </location>
</feature>
<dbReference type="SUPFAM" id="SSF56300">
    <property type="entry name" value="Metallo-dependent phosphatases"/>
    <property type="match status" value="1"/>
</dbReference>